<evidence type="ECO:0000256" key="1">
    <source>
        <dbReference type="SAM" id="Phobius"/>
    </source>
</evidence>
<keyword evidence="1" id="KW-0472">Membrane</keyword>
<dbReference type="WBParaSite" id="SMTH1_14480.1">
    <property type="protein sequence ID" value="SMTH1_14480.1"/>
    <property type="gene ID" value="SMTH1_14480"/>
</dbReference>
<evidence type="ECO:0000313" key="3">
    <source>
        <dbReference type="WBParaSite" id="SMTH1_14480.1"/>
    </source>
</evidence>
<keyword evidence="1" id="KW-1133">Transmembrane helix</keyword>
<accession>A0AA85AVV0</accession>
<keyword evidence="1" id="KW-0812">Transmembrane</keyword>
<proteinExistence type="predicted"/>
<organism evidence="2 3">
    <name type="scientific">Schistosoma mattheei</name>
    <dbReference type="NCBI Taxonomy" id="31246"/>
    <lineage>
        <taxon>Eukaryota</taxon>
        <taxon>Metazoa</taxon>
        <taxon>Spiralia</taxon>
        <taxon>Lophotrochozoa</taxon>
        <taxon>Platyhelminthes</taxon>
        <taxon>Trematoda</taxon>
        <taxon>Digenea</taxon>
        <taxon>Strigeidida</taxon>
        <taxon>Schistosomatoidea</taxon>
        <taxon>Schistosomatidae</taxon>
        <taxon>Schistosoma</taxon>
    </lineage>
</organism>
<dbReference type="Proteomes" id="UP000050791">
    <property type="component" value="Unassembled WGS sequence"/>
</dbReference>
<evidence type="ECO:0000313" key="2">
    <source>
        <dbReference type="Proteomes" id="UP000050791"/>
    </source>
</evidence>
<reference evidence="3" key="1">
    <citation type="submission" date="2023-11" db="UniProtKB">
        <authorList>
            <consortium name="WormBaseParasite"/>
        </authorList>
    </citation>
    <scope>IDENTIFICATION</scope>
</reference>
<feature type="transmembrane region" description="Helical" evidence="1">
    <location>
        <begin position="6"/>
        <end position="31"/>
    </location>
</feature>
<protein>
    <submittedName>
        <fullName evidence="3">Uncharacterized protein</fullName>
    </submittedName>
</protein>
<dbReference type="AlphaFoldDB" id="A0AA85AVV0"/>
<name>A0AA85AVV0_9TREM</name>
<sequence length="66" mass="7508">MFTTVLALFTSCALSFICLITLKYTLIVLCWKYISTFAYQEYVSCTRRNCSGSSFFSISNRHGISV</sequence>